<evidence type="ECO:0000313" key="4">
    <source>
        <dbReference type="Proteomes" id="UP000193922"/>
    </source>
</evidence>
<feature type="region of interest" description="Disordered" evidence="2">
    <location>
        <begin position="295"/>
        <end position="326"/>
    </location>
</feature>
<feature type="compositionally biased region" description="Low complexity" evidence="2">
    <location>
        <begin position="86"/>
        <end position="103"/>
    </location>
</feature>
<protein>
    <submittedName>
        <fullName evidence="3">Uncharacterized protein</fullName>
    </submittedName>
</protein>
<keyword evidence="4" id="KW-1185">Reference proteome</keyword>
<feature type="compositionally biased region" description="Basic and acidic residues" evidence="2">
    <location>
        <begin position="313"/>
        <end position="326"/>
    </location>
</feature>
<sequence length="568" mass="62272">MERARLTATRGYSQTGADSAEPSVQNHRREQTPPARPLTAGRSQRPPSVAGSGPSNFPTFHMGATTRIPSGGSAMRPTASARMRRQMTAAASAASASSAATSERSLRRYHSAGISRSKSPAPALAHNSPSAATKAAGRRELGIAGRQHRSSANPTPLPHSSLSHGSRVPSRTSAPGRGIRPTSPGSAFRFSTQREPSPTHVPSATARRSRIPTVPGANRDSLYNQYMEQKDELRNMKDMNETLVRDIKSMATVKEDLEEANRRACRAEDQFAAQHAVEMALRRKVEALEAVVMSGPSNGNGLPSPHRSQSAQVEDHESPIPADDWREDATLIRRGIESIHASCTMAQPESQMDRESRQGLRFVEQQFLGRDLPDPSGGSPVRSRNLGKSPKVLTPQQQRRLADEDLVARRRSTMLFEGLIQPSLGAESRESLAAPLQESSSGQGTCLRCKQLEDTLQTVVIDNDYYREANTKLQDNVRDVVSRHNALVRLFERERQRRREARAEKLAEESRVAARDRAIIEAQQRAEIEDSDGLAGEFSRGLHISSPKRVRAMGDTRLRSSPIVSPPQ</sequence>
<feature type="region of interest" description="Disordered" evidence="2">
    <location>
        <begin position="545"/>
        <end position="568"/>
    </location>
</feature>
<dbReference type="Proteomes" id="UP000193922">
    <property type="component" value="Unassembled WGS sequence"/>
</dbReference>
<feature type="coiled-coil region" evidence="1">
    <location>
        <begin position="219"/>
        <end position="246"/>
    </location>
</feature>
<gene>
    <name evidence="3" type="ORF">DL89DRAFT_294435</name>
</gene>
<dbReference type="RefSeq" id="XP_040741743.1">
    <property type="nucleotide sequence ID" value="XM_040890511.1"/>
</dbReference>
<feature type="compositionally biased region" description="Polar residues" evidence="2">
    <location>
        <begin position="10"/>
        <end position="25"/>
    </location>
</feature>
<feature type="compositionally biased region" description="Polar residues" evidence="2">
    <location>
        <begin position="295"/>
        <end position="312"/>
    </location>
</feature>
<dbReference type="AlphaFoldDB" id="A0A1Y1W352"/>
<feature type="region of interest" description="Disordered" evidence="2">
    <location>
        <begin position="368"/>
        <end position="400"/>
    </location>
</feature>
<comment type="caution">
    <text evidence="3">The sequence shown here is derived from an EMBL/GenBank/DDBJ whole genome shotgun (WGS) entry which is preliminary data.</text>
</comment>
<dbReference type="EMBL" id="MCFD01000011">
    <property type="protein sequence ID" value="ORX67897.1"/>
    <property type="molecule type" value="Genomic_DNA"/>
</dbReference>
<feature type="compositionally biased region" description="Polar residues" evidence="2">
    <location>
        <begin position="183"/>
        <end position="202"/>
    </location>
</feature>
<organism evidence="3 4">
    <name type="scientific">Linderina pennispora</name>
    <dbReference type="NCBI Taxonomy" id="61395"/>
    <lineage>
        <taxon>Eukaryota</taxon>
        <taxon>Fungi</taxon>
        <taxon>Fungi incertae sedis</taxon>
        <taxon>Zoopagomycota</taxon>
        <taxon>Kickxellomycotina</taxon>
        <taxon>Kickxellomycetes</taxon>
        <taxon>Kickxellales</taxon>
        <taxon>Kickxellaceae</taxon>
        <taxon>Linderina</taxon>
    </lineage>
</organism>
<keyword evidence="1" id="KW-0175">Coiled coil</keyword>
<evidence type="ECO:0000256" key="1">
    <source>
        <dbReference type="SAM" id="Coils"/>
    </source>
</evidence>
<reference evidence="3 4" key="1">
    <citation type="submission" date="2016-07" db="EMBL/GenBank/DDBJ databases">
        <title>Pervasive Adenine N6-methylation of Active Genes in Fungi.</title>
        <authorList>
            <consortium name="DOE Joint Genome Institute"/>
            <person name="Mondo S.J."/>
            <person name="Dannebaum R.O."/>
            <person name="Kuo R.C."/>
            <person name="Labutti K."/>
            <person name="Haridas S."/>
            <person name="Kuo A."/>
            <person name="Salamov A."/>
            <person name="Ahrendt S.R."/>
            <person name="Lipzen A."/>
            <person name="Sullivan W."/>
            <person name="Andreopoulos W.B."/>
            <person name="Clum A."/>
            <person name="Lindquist E."/>
            <person name="Daum C."/>
            <person name="Ramamoorthy G.K."/>
            <person name="Gryganskyi A."/>
            <person name="Culley D."/>
            <person name="Magnuson J.K."/>
            <person name="James T.Y."/>
            <person name="O'Malley M.A."/>
            <person name="Stajich J.E."/>
            <person name="Spatafora J.W."/>
            <person name="Visel A."/>
            <person name="Grigoriev I.V."/>
        </authorList>
    </citation>
    <scope>NUCLEOTIDE SEQUENCE [LARGE SCALE GENOMIC DNA]</scope>
    <source>
        <strain evidence="3 4">ATCC 12442</strain>
    </source>
</reference>
<name>A0A1Y1W352_9FUNG</name>
<evidence type="ECO:0000256" key="2">
    <source>
        <dbReference type="SAM" id="MobiDB-lite"/>
    </source>
</evidence>
<evidence type="ECO:0000313" key="3">
    <source>
        <dbReference type="EMBL" id="ORX67897.1"/>
    </source>
</evidence>
<dbReference type="GeneID" id="63807159"/>
<feature type="compositionally biased region" description="Polar residues" evidence="2">
    <location>
        <begin position="150"/>
        <end position="173"/>
    </location>
</feature>
<feature type="region of interest" description="Disordered" evidence="2">
    <location>
        <begin position="1"/>
        <end position="219"/>
    </location>
</feature>
<proteinExistence type="predicted"/>
<dbReference type="OrthoDB" id="5561196at2759"/>
<accession>A0A1Y1W352</accession>